<sequence length="177" mass="19042">MKESLLEQITTAAREFESLSAEYGEIYVTAESLTAGFIGASIVEIPGSSGWFDRGFITYSNESKMELLEVKEETLKTVGAVSEETAVQMVEGALKHSSLATIGVSVTGIAGPDGGSAQKPVGTVWMGLMKKGQKAYAHCFHFKGDREEVRLQTTLMALKGLKALTVRDDPDSVFNAQ</sequence>
<evidence type="ECO:0000259" key="1">
    <source>
        <dbReference type="Pfam" id="PF02464"/>
    </source>
</evidence>
<dbReference type="SUPFAM" id="SSF142433">
    <property type="entry name" value="CinA-like"/>
    <property type="match status" value="1"/>
</dbReference>
<dbReference type="InterPro" id="IPR008136">
    <property type="entry name" value="CinA_C"/>
</dbReference>
<keyword evidence="3" id="KW-1185">Reference proteome</keyword>
<dbReference type="AlphaFoldDB" id="A0A1T4V1D8"/>
<proteinExistence type="predicted"/>
<gene>
    <name evidence="2" type="ORF">SAMN02745213_00529</name>
</gene>
<dbReference type="RefSeq" id="WP_234973811.1">
    <property type="nucleotide sequence ID" value="NZ_FUXX01000005.1"/>
</dbReference>
<dbReference type="EMBL" id="FUXX01000005">
    <property type="protein sequence ID" value="SKA58762.1"/>
    <property type="molecule type" value="Genomic_DNA"/>
</dbReference>
<organism evidence="2 3">
    <name type="scientific">Succinivibrio dextrinosolvens DSM 3072</name>
    <dbReference type="NCBI Taxonomy" id="1123324"/>
    <lineage>
        <taxon>Bacteria</taxon>
        <taxon>Pseudomonadati</taxon>
        <taxon>Pseudomonadota</taxon>
        <taxon>Gammaproteobacteria</taxon>
        <taxon>Aeromonadales</taxon>
        <taxon>Succinivibrionaceae</taxon>
        <taxon>Succinivibrio</taxon>
    </lineage>
</organism>
<dbReference type="NCBIfam" id="TIGR00199">
    <property type="entry name" value="PncC_domain"/>
    <property type="match status" value="1"/>
</dbReference>
<dbReference type="Pfam" id="PF02464">
    <property type="entry name" value="CinA"/>
    <property type="match status" value="1"/>
</dbReference>
<dbReference type="InterPro" id="IPR036653">
    <property type="entry name" value="CinA-like_C"/>
</dbReference>
<reference evidence="3" key="1">
    <citation type="submission" date="2017-02" db="EMBL/GenBank/DDBJ databases">
        <authorList>
            <person name="Varghese N."/>
            <person name="Submissions S."/>
        </authorList>
    </citation>
    <scope>NUCLEOTIDE SEQUENCE [LARGE SCALE GENOMIC DNA]</scope>
    <source>
        <strain evidence="3">DSM 3072</strain>
    </source>
</reference>
<dbReference type="STRING" id="83771.SAMN02910357_02534"/>
<protein>
    <submittedName>
        <fullName evidence="2">Nicotinamide-nucleotide amidase</fullName>
    </submittedName>
</protein>
<feature type="domain" description="CinA C-terminal" evidence="1">
    <location>
        <begin position="15"/>
        <end position="163"/>
    </location>
</feature>
<evidence type="ECO:0000313" key="2">
    <source>
        <dbReference type="EMBL" id="SKA58762.1"/>
    </source>
</evidence>
<accession>A0A1T4V1D8</accession>
<dbReference type="Proteomes" id="UP000242432">
    <property type="component" value="Unassembled WGS sequence"/>
</dbReference>
<dbReference type="Gene3D" id="3.90.950.20">
    <property type="entry name" value="CinA-like"/>
    <property type="match status" value="1"/>
</dbReference>
<evidence type="ECO:0000313" key="3">
    <source>
        <dbReference type="Proteomes" id="UP000242432"/>
    </source>
</evidence>
<name>A0A1T4V1D8_9GAMM</name>